<feature type="transmembrane region" description="Helical" evidence="1">
    <location>
        <begin position="250"/>
        <end position="273"/>
    </location>
</feature>
<dbReference type="AlphaFoldDB" id="O45662"/>
<name>O45662_CAEEL</name>
<dbReference type="PIR" id="T23361">
    <property type="entry name" value="T23361"/>
</dbReference>
<keyword evidence="1" id="KW-0812">Transmembrane</keyword>
<dbReference type="OMA" id="MIHISHY"/>
<proteinExistence type="predicted"/>
<evidence type="ECO:0000313" key="3">
    <source>
        <dbReference type="EMBL" id="CAB05757.2"/>
    </source>
</evidence>
<dbReference type="GeneID" id="187057"/>
<dbReference type="PhylomeDB" id="O45662"/>
<dbReference type="CTD" id="187057"/>
<dbReference type="InParanoid" id="O45662"/>
<dbReference type="Gene3D" id="1.20.1070.10">
    <property type="entry name" value="Rhodopsin 7-helix transmembrane proteins"/>
    <property type="match status" value="1"/>
</dbReference>
<dbReference type="STRING" id="6239.K06B4.9.1"/>
<keyword evidence="1" id="KW-0472">Membrane</keyword>
<evidence type="ECO:0000313" key="5">
    <source>
        <dbReference type="WormBase" id="K06B4.9"/>
    </source>
</evidence>
<reference evidence="3 4" key="1">
    <citation type="journal article" date="1998" name="Science">
        <title>Genome sequence of the nematode C. elegans: a platform for investigating biology.</title>
        <authorList>
            <consortium name="The C. elegans sequencing consortium"/>
            <person name="Sulson J.E."/>
            <person name="Waterston R."/>
        </authorList>
    </citation>
    <scope>NUCLEOTIDE SEQUENCE [LARGE SCALE GENOMIC DNA]</scope>
    <source>
        <strain evidence="3 4">Bristol N2</strain>
    </source>
</reference>
<dbReference type="WormBase" id="K06B4.9">
    <property type="protein sequence ID" value="CE36311"/>
    <property type="gene ID" value="WBGene00005920"/>
    <property type="gene designation" value="srx-29"/>
</dbReference>
<feature type="transmembrane region" description="Helical" evidence="1">
    <location>
        <begin position="6"/>
        <end position="27"/>
    </location>
</feature>
<gene>
    <name evidence="3 5" type="primary">srx-29</name>
    <name evidence="3" type="ORF">CELE_K06B4.9</name>
    <name evidence="5" type="ORF">K06B4.9</name>
</gene>
<dbReference type="PaxDb" id="6239-K06B4.9"/>
<evidence type="ECO:0000256" key="1">
    <source>
        <dbReference type="SAM" id="Phobius"/>
    </source>
</evidence>
<evidence type="ECO:0000313" key="4">
    <source>
        <dbReference type="Proteomes" id="UP000001940"/>
    </source>
</evidence>
<evidence type="ECO:0000259" key="2">
    <source>
        <dbReference type="Pfam" id="PF10328"/>
    </source>
</evidence>
<feature type="transmembrane region" description="Helical" evidence="1">
    <location>
        <begin position="223"/>
        <end position="244"/>
    </location>
</feature>
<dbReference type="Proteomes" id="UP000001940">
    <property type="component" value="Chromosome V"/>
</dbReference>
<dbReference type="InterPro" id="IPR019430">
    <property type="entry name" value="7TM_GPCR_serpentine_rcpt_Srx"/>
</dbReference>
<dbReference type="PANTHER" id="PTHR23017:SF5">
    <property type="entry name" value="7TM GPCR SERPENTINE RECEPTOR CLASS X (SRX) DOMAIN-CONTAINING PROTEIN-RELATED"/>
    <property type="match status" value="1"/>
</dbReference>
<sequence length="292" mass="33575">MYQQFVVSAITFIVSLIGILSNIVLVLAIRKTYSMNGSFGIITKNQAICNILTCAIFLVYVFPLQVRYSPPMIHISHYVGNTCMTIYEISNLSHLLIALNRFCVLFFQHRYEQLFSNPNTVIMRNYLWITCIIFCAVCYEFSKCFLKYNPNHWSFEFENSDFCDSLIWYSDFLFNTGIDIITLFLNLLTAYKGRKQSRVLINAAGLKVSAIQRRREWNFVKQTCFQGLSIFTGQVAFYFVAPVIDADWVIAQFIAATFWVFIHAAEGGIILASNGELRAAFKKGISQFIHFT</sequence>
<dbReference type="PANTHER" id="PTHR23017">
    <property type="entry name" value="SERPENTINE RECEPTOR, CLASS X"/>
    <property type="match status" value="1"/>
</dbReference>
<keyword evidence="1" id="KW-1133">Transmembrane helix</keyword>
<feature type="transmembrane region" description="Helical" evidence="1">
    <location>
        <begin position="86"/>
        <end position="107"/>
    </location>
</feature>
<feature type="transmembrane region" description="Helical" evidence="1">
    <location>
        <begin position="127"/>
        <end position="146"/>
    </location>
</feature>
<dbReference type="SUPFAM" id="SSF81321">
    <property type="entry name" value="Family A G protein-coupled receptor-like"/>
    <property type="match status" value="1"/>
</dbReference>
<feature type="transmembrane region" description="Helical" evidence="1">
    <location>
        <begin position="47"/>
        <end position="66"/>
    </location>
</feature>
<dbReference type="SMR" id="O45662"/>
<dbReference type="AGR" id="WB:WBGene00005920"/>
<accession>O45662</accession>
<keyword evidence="3" id="KW-0675">Receptor</keyword>
<dbReference type="HOGENOM" id="CLU_059630_0_0_1"/>
<dbReference type="CDD" id="cd00637">
    <property type="entry name" value="7tm_classA_rhodopsin-like"/>
    <property type="match status" value="1"/>
</dbReference>
<dbReference type="EMBL" id="BX284605">
    <property type="protein sequence ID" value="CAB05757.2"/>
    <property type="molecule type" value="Genomic_DNA"/>
</dbReference>
<dbReference type="eggNOG" id="ENOG502TH6M">
    <property type="taxonomic scope" value="Eukaryota"/>
</dbReference>
<keyword evidence="4" id="KW-1185">Reference proteome</keyword>
<dbReference type="RefSeq" id="NP_506904.2">
    <property type="nucleotide sequence ID" value="NM_074503.2"/>
</dbReference>
<feature type="domain" description="7TM GPCR serpentine receptor class x (Srx)" evidence="2">
    <location>
        <begin position="12"/>
        <end position="274"/>
    </location>
</feature>
<protein>
    <submittedName>
        <fullName evidence="3">7TM GPCR serpentine receptor class x (Srx) domain-containing protein</fullName>
    </submittedName>
</protein>
<organism evidence="3 4">
    <name type="scientific">Caenorhabditis elegans</name>
    <dbReference type="NCBI Taxonomy" id="6239"/>
    <lineage>
        <taxon>Eukaryota</taxon>
        <taxon>Metazoa</taxon>
        <taxon>Ecdysozoa</taxon>
        <taxon>Nematoda</taxon>
        <taxon>Chromadorea</taxon>
        <taxon>Rhabditida</taxon>
        <taxon>Rhabditina</taxon>
        <taxon>Rhabditomorpha</taxon>
        <taxon>Rhabditoidea</taxon>
        <taxon>Rhabditidae</taxon>
        <taxon>Peloderinae</taxon>
        <taxon>Caenorhabditis</taxon>
    </lineage>
</organism>
<dbReference type="OrthoDB" id="5825164at2759"/>
<dbReference type="KEGG" id="cel:CELE_K06B4.9"/>
<dbReference type="Pfam" id="PF10328">
    <property type="entry name" value="7TM_GPCR_Srx"/>
    <property type="match status" value="1"/>
</dbReference>
<feature type="transmembrane region" description="Helical" evidence="1">
    <location>
        <begin position="166"/>
        <end position="188"/>
    </location>
</feature>
<dbReference type="UCSC" id="K06B4.9">
    <property type="organism name" value="c. elegans"/>
</dbReference>